<feature type="domain" description="HTH tetR-type" evidence="6">
    <location>
        <begin position="3"/>
        <end position="63"/>
    </location>
</feature>
<keyword evidence="4" id="KW-0804">Transcription</keyword>
<reference evidence="7 8" key="1">
    <citation type="journal article" date="2023" name="Environ Microbiome">
        <title>A coral-associated actinobacterium mitigates coral bleaching under heat stress.</title>
        <authorList>
            <person name="Li J."/>
            <person name="Zou Y."/>
            <person name="Li Q."/>
            <person name="Zhang J."/>
            <person name="Bourne D.G."/>
            <person name="Lyu Y."/>
            <person name="Liu C."/>
            <person name="Zhang S."/>
        </authorList>
    </citation>
    <scope>NUCLEOTIDE SEQUENCE [LARGE SCALE GENOMIC DNA]</scope>
    <source>
        <strain evidence="7 8">SCSIO 13291</strain>
    </source>
</reference>
<dbReference type="InterPro" id="IPR039538">
    <property type="entry name" value="BetI_C"/>
</dbReference>
<feature type="DNA-binding region" description="H-T-H motif" evidence="5">
    <location>
        <begin position="26"/>
        <end position="45"/>
    </location>
</feature>
<dbReference type="Pfam" id="PF13977">
    <property type="entry name" value="TetR_C_6"/>
    <property type="match status" value="1"/>
</dbReference>
<evidence type="ECO:0000313" key="8">
    <source>
        <dbReference type="Proteomes" id="UP001434337"/>
    </source>
</evidence>
<dbReference type="InterPro" id="IPR001647">
    <property type="entry name" value="HTH_TetR"/>
</dbReference>
<sequence>MLSPRQTELADVALSILAREGLGAVSFRAVASASGWSLGAVQKAFGSKDELVRAMYIRHRQGAPSLGVGSGPLAERLVAVFMSLMPGDAASRATTLEAAAFTERAAHDARIAGAVAASDAGLRATIAGWVREEQARGRVGEEVDADGVAWTFVALAHGAATQLLYAPRPDAEVRALASAAVSRLLG</sequence>
<dbReference type="Proteomes" id="UP001434337">
    <property type="component" value="Chromosome"/>
</dbReference>
<accession>A0ABZ3CEC0</accession>
<dbReference type="RefSeq" id="WP_232548160.1">
    <property type="nucleotide sequence ID" value="NZ_CP115965.1"/>
</dbReference>
<name>A0ABZ3CEC0_9ACTN</name>
<dbReference type="Pfam" id="PF00440">
    <property type="entry name" value="TetR_N"/>
    <property type="match status" value="1"/>
</dbReference>
<evidence type="ECO:0000259" key="6">
    <source>
        <dbReference type="PROSITE" id="PS50977"/>
    </source>
</evidence>
<dbReference type="PROSITE" id="PS50977">
    <property type="entry name" value="HTH_TETR_2"/>
    <property type="match status" value="1"/>
</dbReference>
<dbReference type="InterPro" id="IPR036271">
    <property type="entry name" value="Tet_transcr_reg_TetR-rel_C_sf"/>
</dbReference>
<evidence type="ECO:0000256" key="5">
    <source>
        <dbReference type="PROSITE-ProRule" id="PRU00335"/>
    </source>
</evidence>
<evidence type="ECO:0000256" key="4">
    <source>
        <dbReference type="ARBA" id="ARBA00023163"/>
    </source>
</evidence>
<gene>
    <name evidence="7" type="ORF">PCC79_06950</name>
</gene>
<keyword evidence="8" id="KW-1185">Reference proteome</keyword>
<evidence type="ECO:0000256" key="1">
    <source>
        <dbReference type="ARBA" id="ARBA00022491"/>
    </source>
</evidence>
<dbReference type="EMBL" id="CP115965">
    <property type="protein sequence ID" value="WZW99917.1"/>
    <property type="molecule type" value="Genomic_DNA"/>
</dbReference>
<proteinExistence type="predicted"/>
<dbReference type="InterPro" id="IPR009057">
    <property type="entry name" value="Homeodomain-like_sf"/>
</dbReference>
<keyword evidence="1" id="KW-0678">Repressor</keyword>
<evidence type="ECO:0000256" key="3">
    <source>
        <dbReference type="ARBA" id="ARBA00023125"/>
    </source>
</evidence>
<organism evidence="7 8">
    <name type="scientific">Propioniciclava soli</name>
    <dbReference type="NCBI Taxonomy" id="2775081"/>
    <lineage>
        <taxon>Bacteria</taxon>
        <taxon>Bacillati</taxon>
        <taxon>Actinomycetota</taxon>
        <taxon>Actinomycetes</taxon>
        <taxon>Propionibacteriales</taxon>
        <taxon>Propionibacteriaceae</taxon>
        <taxon>Propioniciclava</taxon>
    </lineage>
</organism>
<evidence type="ECO:0000313" key="7">
    <source>
        <dbReference type="EMBL" id="WZW99917.1"/>
    </source>
</evidence>
<protein>
    <submittedName>
        <fullName evidence="7">TetR family transcriptional regulator C-terminal domain-containing protein</fullName>
    </submittedName>
</protein>
<evidence type="ECO:0000256" key="2">
    <source>
        <dbReference type="ARBA" id="ARBA00023015"/>
    </source>
</evidence>
<dbReference type="Gene3D" id="1.10.357.10">
    <property type="entry name" value="Tetracycline Repressor, domain 2"/>
    <property type="match status" value="1"/>
</dbReference>
<dbReference type="SUPFAM" id="SSF48498">
    <property type="entry name" value="Tetracyclin repressor-like, C-terminal domain"/>
    <property type="match status" value="1"/>
</dbReference>
<keyword evidence="2" id="KW-0805">Transcription regulation</keyword>
<dbReference type="SUPFAM" id="SSF46689">
    <property type="entry name" value="Homeodomain-like"/>
    <property type="match status" value="1"/>
</dbReference>
<keyword evidence="3 5" id="KW-0238">DNA-binding</keyword>